<evidence type="ECO:0000313" key="3">
    <source>
        <dbReference type="Proteomes" id="UP000243376"/>
    </source>
</evidence>
<dbReference type="Gene3D" id="3.10.310.70">
    <property type="match status" value="1"/>
</dbReference>
<dbReference type="SUPFAM" id="SSF51556">
    <property type="entry name" value="Metallo-dependent hydrolases"/>
    <property type="match status" value="1"/>
</dbReference>
<dbReference type="Gene3D" id="3.20.20.140">
    <property type="entry name" value="Metal-dependent hydrolases"/>
    <property type="match status" value="1"/>
</dbReference>
<feature type="non-terminal residue" evidence="2">
    <location>
        <position position="299"/>
    </location>
</feature>
<evidence type="ECO:0000259" key="1">
    <source>
        <dbReference type="Pfam" id="PF07969"/>
    </source>
</evidence>
<dbReference type="SUPFAM" id="SSF51338">
    <property type="entry name" value="Composite domain of metallo-dependent hydrolases"/>
    <property type="match status" value="1"/>
</dbReference>
<feature type="domain" description="Amidohydrolase 3" evidence="1">
    <location>
        <begin position="45"/>
        <end position="299"/>
    </location>
</feature>
<sequence>MDLILRNIVLPGQPGRYAIAINGDRIVWSGPDGNASQWQSATTHVIDGGGMLALPGLTDCHFHLHNGARALGMLRLEDAQSVADLQARLAAYAAANPNLPWLVGRGWRYRLFSADQLPNRRLLDAVVPNRPVLLTAFDGHTAWVNTAALQIAGILHGAETGNPLSTIVMGHDGLATGELREAPAMDLVRRWIPEPNETELRHLLRRALHELAGLGLTCVHNMDGDEAQRTRYRELAAAGELTLRIRLPLSVSPGTDPHRITMWAADAHQHPHPFLQTDAVKLFVDGVVEAKTALMLAPY</sequence>
<gene>
    <name evidence="2" type="ORF">C0184_09955</name>
</gene>
<evidence type="ECO:0000313" key="2">
    <source>
        <dbReference type="EMBL" id="PMP79445.1"/>
    </source>
</evidence>
<dbReference type="EMBL" id="PNIQ01000666">
    <property type="protein sequence ID" value="PMP79445.1"/>
    <property type="molecule type" value="Genomic_DNA"/>
</dbReference>
<dbReference type="Proteomes" id="UP000243376">
    <property type="component" value="Unassembled WGS sequence"/>
</dbReference>
<dbReference type="Pfam" id="PF07969">
    <property type="entry name" value="Amidohydro_3"/>
    <property type="match status" value="1"/>
</dbReference>
<proteinExistence type="predicted"/>
<comment type="caution">
    <text evidence="2">The sequence shown here is derived from an EMBL/GenBank/DDBJ whole genome shotgun (WGS) entry which is preliminary data.</text>
</comment>
<dbReference type="AlphaFoldDB" id="A0A2J6X3D7"/>
<organism evidence="2 3">
    <name type="scientific">Chloroflexus aggregans</name>
    <dbReference type="NCBI Taxonomy" id="152260"/>
    <lineage>
        <taxon>Bacteria</taxon>
        <taxon>Bacillati</taxon>
        <taxon>Chloroflexota</taxon>
        <taxon>Chloroflexia</taxon>
        <taxon>Chloroflexales</taxon>
        <taxon>Chloroflexineae</taxon>
        <taxon>Chloroflexaceae</taxon>
        <taxon>Chloroflexus</taxon>
    </lineage>
</organism>
<dbReference type="PANTHER" id="PTHR22642:SF2">
    <property type="entry name" value="PROTEIN LONG AFTER FAR-RED 3"/>
    <property type="match status" value="1"/>
</dbReference>
<reference evidence="2 3" key="1">
    <citation type="submission" date="2018-01" db="EMBL/GenBank/DDBJ databases">
        <title>Metagenomic assembled genomes from two thermal pools in the Uzon Caldera, Kamchatka, Russia.</title>
        <authorList>
            <person name="Wilkins L."/>
            <person name="Ettinger C."/>
        </authorList>
    </citation>
    <scope>NUCLEOTIDE SEQUENCE [LARGE SCALE GENOMIC DNA]</scope>
    <source>
        <strain evidence="2">ZAV-02</strain>
    </source>
</reference>
<keyword evidence="2" id="KW-0378">Hydrolase</keyword>
<accession>A0A2J6X3D7</accession>
<dbReference type="PANTHER" id="PTHR22642">
    <property type="entry name" value="IMIDAZOLONEPROPIONASE"/>
    <property type="match status" value="1"/>
</dbReference>
<protein>
    <submittedName>
        <fullName evidence="2">Amidohydrolase</fullName>
    </submittedName>
</protein>
<dbReference type="InterPro" id="IPR032466">
    <property type="entry name" value="Metal_Hydrolase"/>
</dbReference>
<dbReference type="GO" id="GO:0016810">
    <property type="term" value="F:hydrolase activity, acting on carbon-nitrogen (but not peptide) bonds"/>
    <property type="evidence" value="ECO:0007669"/>
    <property type="project" value="InterPro"/>
</dbReference>
<dbReference type="InterPro" id="IPR013108">
    <property type="entry name" value="Amidohydro_3"/>
</dbReference>
<dbReference type="Gene3D" id="2.30.40.10">
    <property type="entry name" value="Urease, subunit C, domain 1"/>
    <property type="match status" value="1"/>
</dbReference>
<dbReference type="InterPro" id="IPR011059">
    <property type="entry name" value="Metal-dep_hydrolase_composite"/>
</dbReference>
<name>A0A2J6X3D7_9CHLR</name>